<sequence>RFTLFLSHRRFVLAFHIFTFWTIGQLCVLEQKGEVNPFGESPSVLGNARGLSSSFFSPFLCLSVHASTKTSNT</sequence>
<gene>
    <name evidence="1" type="ORF">MTR67_039682</name>
</gene>
<evidence type="ECO:0000313" key="1">
    <source>
        <dbReference type="EMBL" id="WMV46297.1"/>
    </source>
</evidence>
<evidence type="ECO:0000313" key="2">
    <source>
        <dbReference type="Proteomes" id="UP001234989"/>
    </source>
</evidence>
<accession>A0AAF0UHN3</accession>
<protein>
    <submittedName>
        <fullName evidence="1">Uncharacterized protein</fullName>
    </submittedName>
</protein>
<feature type="non-terminal residue" evidence="1">
    <location>
        <position position="1"/>
    </location>
</feature>
<keyword evidence="2" id="KW-1185">Reference proteome</keyword>
<dbReference type="AlphaFoldDB" id="A0AAF0UHN3"/>
<reference evidence="1" key="1">
    <citation type="submission" date="2023-08" db="EMBL/GenBank/DDBJ databases">
        <title>A de novo genome assembly of Solanum verrucosum Schlechtendal, a Mexican diploid species geographically isolated from the other diploid A-genome species in potato relatives.</title>
        <authorList>
            <person name="Hosaka K."/>
        </authorList>
    </citation>
    <scope>NUCLEOTIDE SEQUENCE</scope>
    <source>
        <tissue evidence="1">Young leaves</tissue>
    </source>
</reference>
<dbReference type="Proteomes" id="UP001234989">
    <property type="component" value="Chromosome 9"/>
</dbReference>
<dbReference type="EMBL" id="CP133620">
    <property type="protein sequence ID" value="WMV46297.1"/>
    <property type="molecule type" value="Genomic_DNA"/>
</dbReference>
<name>A0AAF0UHN3_SOLVR</name>
<organism evidence="1 2">
    <name type="scientific">Solanum verrucosum</name>
    <dbReference type="NCBI Taxonomy" id="315347"/>
    <lineage>
        <taxon>Eukaryota</taxon>
        <taxon>Viridiplantae</taxon>
        <taxon>Streptophyta</taxon>
        <taxon>Embryophyta</taxon>
        <taxon>Tracheophyta</taxon>
        <taxon>Spermatophyta</taxon>
        <taxon>Magnoliopsida</taxon>
        <taxon>eudicotyledons</taxon>
        <taxon>Gunneridae</taxon>
        <taxon>Pentapetalae</taxon>
        <taxon>asterids</taxon>
        <taxon>lamiids</taxon>
        <taxon>Solanales</taxon>
        <taxon>Solanaceae</taxon>
        <taxon>Solanoideae</taxon>
        <taxon>Solaneae</taxon>
        <taxon>Solanum</taxon>
    </lineage>
</organism>
<proteinExistence type="predicted"/>